<dbReference type="AlphaFoldDB" id="A0A6P0HH31"/>
<organism evidence="1 2">
    <name type="scientific">Nocardioides zeae</name>
    <dbReference type="NCBI Taxonomy" id="1457234"/>
    <lineage>
        <taxon>Bacteria</taxon>
        <taxon>Bacillati</taxon>
        <taxon>Actinomycetota</taxon>
        <taxon>Actinomycetes</taxon>
        <taxon>Propionibacteriales</taxon>
        <taxon>Nocardioidaceae</taxon>
        <taxon>Nocardioides</taxon>
    </lineage>
</organism>
<proteinExistence type="predicted"/>
<comment type="caution">
    <text evidence="1">The sequence shown here is derived from an EMBL/GenBank/DDBJ whole genome shotgun (WGS) entry which is preliminary data.</text>
</comment>
<sequence>MTSDARLFALFDELEQEATAAYDRERTLEVGDRSRAEYRAVTLASRIVASADTEVSFEVEGVGTVRGTIGRTGDGWCLVRAAAADWVVALAAVEAVRGASERSRPEVTWSPVQRLGLGSALRRLADAETECVLHQRSGTRHECVVRRVGADFVEVAVRGGRGGRERRSVLVATAAIAAVRSGLSAPA</sequence>
<evidence type="ECO:0000313" key="1">
    <source>
        <dbReference type="EMBL" id="NEN76965.1"/>
    </source>
</evidence>
<name>A0A6P0HH31_9ACTN</name>
<dbReference type="RefSeq" id="WP_163770310.1">
    <property type="nucleotide sequence ID" value="NZ_JAAGXA010000001.1"/>
</dbReference>
<evidence type="ECO:0000313" key="2">
    <source>
        <dbReference type="Proteomes" id="UP000468687"/>
    </source>
</evidence>
<accession>A0A6P0HH31</accession>
<reference evidence="1 2" key="1">
    <citation type="journal article" date="2014" name="Int. J. Syst. Evol. Microbiol.">
        <title>Nocardioides zeae sp. nov., isolated from the stem of Zea mays.</title>
        <authorList>
            <person name="Glaeser S.P."/>
            <person name="McInroy J.A."/>
            <person name="Busse H.J."/>
            <person name="Kampfer P."/>
        </authorList>
    </citation>
    <scope>NUCLEOTIDE SEQUENCE [LARGE SCALE GENOMIC DNA]</scope>
    <source>
        <strain evidence="1 2">JCM 30728</strain>
    </source>
</reference>
<protein>
    <submittedName>
        <fullName evidence="1">Uncharacterized protein</fullName>
    </submittedName>
</protein>
<keyword evidence="2" id="KW-1185">Reference proteome</keyword>
<gene>
    <name evidence="1" type="ORF">G3T38_01615</name>
</gene>
<dbReference type="Proteomes" id="UP000468687">
    <property type="component" value="Unassembled WGS sequence"/>
</dbReference>
<dbReference type="EMBL" id="JAAGXA010000001">
    <property type="protein sequence ID" value="NEN76965.1"/>
    <property type="molecule type" value="Genomic_DNA"/>
</dbReference>